<dbReference type="InterPro" id="IPR010982">
    <property type="entry name" value="Lambda_DNA-bd_dom_sf"/>
</dbReference>
<protein>
    <submittedName>
        <fullName evidence="3">Transcriptional regulator with XRE-family HTH domain</fullName>
    </submittedName>
</protein>
<dbReference type="InterPro" id="IPR001387">
    <property type="entry name" value="Cro/C1-type_HTH"/>
</dbReference>
<dbReference type="EMBL" id="JAUSRV010000018">
    <property type="protein sequence ID" value="MDP9974561.1"/>
    <property type="molecule type" value="Genomic_DNA"/>
</dbReference>
<reference evidence="3" key="1">
    <citation type="submission" date="2023-07" db="EMBL/GenBank/DDBJ databases">
        <title>Sorghum-associated microbial communities from plants grown in Nebraska, USA.</title>
        <authorList>
            <person name="Schachtman D."/>
        </authorList>
    </citation>
    <scope>NUCLEOTIDE SEQUENCE</scope>
    <source>
        <strain evidence="3">DS3315</strain>
    </source>
</reference>
<accession>A0AAW8ENW7</accession>
<dbReference type="AlphaFoldDB" id="A0AAW8ENW7"/>
<dbReference type="PROSITE" id="PS50943">
    <property type="entry name" value="HTH_CROC1"/>
    <property type="match status" value="1"/>
</dbReference>
<organism evidence="3 4">
    <name type="scientific">Variovorax paradoxus</name>
    <dbReference type="NCBI Taxonomy" id="34073"/>
    <lineage>
        <taxon>Bacteria</taxon>
        <taxon>Pseudomonadati</taxon>
        <taxon>Pseudomonadota</taxon>
        <taxon>Betaproteobacteria</taxon>
        <taxon>Burkholderiales</taxon>
        <taxon>Comamonadaceae</taxon>
        <taxon>Variovorax</taxon>
    </lineage>
</organism>
<comment type="caution">
    <text evidence="3">The sequence shown here is derived from an EMBL/GenBank/DDBJ whole genome shotgun (WGS) entry which is preliminary data.</text>
</comment>
<dbReference type="CDD" id="cd00093">
    <property type="entry name" value="HTH_XRE"/>
    <property type="match status" value="1"/>
</dbReference>
<dbReference type="Pfam" id="PF01381">
    <property type="entry name" value="HTH_3"/>
    <property type="match status" value="1"/>
</dbReference>
<name>A0AAW8ENW7_VARPD</name>
<dbReference type="Proteomes" id="UP001224845">
    <property type="component" value="Unassembled WGS sequence"/>
</dbReference>
<evidence type="ECO:0000313" key="3">
    <source>
        <dbReference type="EMBL" id="MDP9974561.1"/>
    </source>
</evidence>
<gene>
    <name evidence="3" type="ORF">J2W39_005830</name>
</gene>
<dbReference type="Gene3D" id="1.10.260.40">
    <property type="entry name" value="lambda repressor-like DNA-binding domains"/>
    <property type="match status" value="1"/>
</dbReference>
<evidence type="ECO:0000313" key="4">
    <source>
        <dbReference type="Proteomes" id="UP001224845"/>
    </source>
</evidence>
<dbReference type="SMART" id="SM00530">
    <property type="entry name" value="HTH_XRE"/>
    <property type="match status" value="1"/>
</dbReference>
<evidence type="ECO:0000256" key="1">
    <source>
        <dbReference type="ARBA" id="ARBA00023125"/>
    </source>
</evidence>
<dbReference type="PANTHER" id="PTHR46797:SF1">
    <property type="entry name" value="METHYLPHOSPHONATE SYNTHASE"/>
    <property type="match status" value="1"/>
</dbReference>
<dbReference type="RefSeq" id="WP_307596575.1">
    <property type="nucleotide sequence ID" value="NZ_JAUSRV010000018.1"/>
</dbReference>
<dbReference type="GO" id="GO:0003677">
    <property type="term" value="F:DNA binding"/>
    <property type="evidence" value="ECO:0007669"/>
    <property type="project" value="UniProtKB-KW"/>
</dbReference>
<proteinExistence type="predicted"/>
<evidence type="ECO:0000259" key="2">
    <source>
        <dbReference type="PROSITE" id="PS50943"/>
    </source>
</evidence>
<dbReference type="PANTHER" id="PTHR46797">
    <property type="entry name" value="HTH-TYPE TRANSCRIPTIONAL REGULATOR"/>
    <property type="match status" value="1"/>
</dbReference>
<feature type="domain" description="HTH cro/C1-type" evidence="2">
    <location>
        <begin position="18"/>
        <end position="72"/>
    </location>
</feature>
<dbReference type="GO" id="GO:0005829">
    <property type="term" value="C:cytosol"/>
    <property type="evidence" value="ECO:0007669"/>
    <property type="project" value="TreeGrafter"/>
</dbReference>
<dbReference type="GO" id="GO:0003700">
    <property type="term" value="F:DNA-binding transcription factor activity"/>
    <property type="evidence" value="ECO:0007669"/>
    <property type="project" value="TreeGrafter"/>
</dbReference>
<sequence length="122" mass="13368">MSQSSAPPSPAVVFPERLRTAREYRGLNQAELATKAGLQPSAISHFETGARKPSFDNLHLLADALDVTIDYLLGRVADFKALAGADQLHRHYDELSGSDRKMADDMITMLAARAKERDKGKS</sequence>
<dbReference type="InterPro" id="IPR050807">
    <property type="entry name" value="TransReg_Diox_bact_type"/>
</dbReference>
<keyword evidence="1" id="KW-0238">DNA-binding</keyword>
<dbReference type="SUPFAM" id="SSF47413">
    <property type="entry name" value="lambda repressor-like DNA-binding domains"/>
    <property type="match status" value="1"/>
</dbReference>